<proteinExistence type="predicted"/>
<dbReference type="EMBL" id="BAABAL010000004">
    <property type="protein sequence ID" value="GAA3989885.1"/>
    <property type="molecule type" value="Genomic_DNA"/>
</dbReference>
<protein>
    <submittedName>
        <fullName evidence="2">Uncharacterized protein</fullName>
    </submittedName>
</protein>
<name>A0ABP7QZ27_9PSEU</name>
<reference evidence="3" key="1">
    <citation type="journal article" date="2019" name="Int. J. Syst. Evol. Microbiol.">
        <title>The Global Catalogue of Microorganisms (GCM) 10K type strain sequencing project: providing services to taxonomists for standard genome sequencing and annotation.</title>
        <authorList>
            <consortium name="The Broad Institute Genomics Platform"/>
            <consortium name="The Broad Institute Genome Sequencing Center for Infectious Disease"/>
            <person name="Wu L."/>
            <person name="Ma J."/>
        </authorList>
    </citation>
    <scope>NUCLEOTIDE SEQUENCE [LARGE SCALE GENOMIC DNA]</scope>
    <source>
        <strain evidence="3">JCM 17342</strain>
    </source>
</reference>
<keyword evidence="3" id="KW-1185">Reference proteome</keyword>
<dbReference type="Proteomes" id="UP001501747">
    <property type="component" value="Unassembled WGS sequence"/>
</dbReference>
<keyword evidence="1" id="KW-0812">Transmembrane</keyword>
<evidence type="ECO:0000313" key="2">
    <source>
        <dbReference type="EMBL" id="GAA3989885.1"/>
    </source>
</evidence>
<feature type="transmembrane region" description="Helical" evidence="1">
    <location>
        <begin position="7"/>
        <end position="25"/>
    </location>
</feature>
<keyword evidence="1" id="KW-1133">Transmembrane helix</keyword>
<organism evidence="2 3">
    <name type="scientific">Allokutzneria multivorans</name>
    <dbReference type="NCBI Taxonomy" id="1142134"/>
    <lineage>
        <taxon>Bacteria</taxon>
        <taxon>Bacillati</taxon>
        <taxon>Actinomycetota</taxon>
        <taxon>Actinomycetes</taxon>
        <taxon>Pseudonocardiales</taxon>
        <taxon>Pseudonocardiaceae</taxon>
        <taxon>Allokutzneria</taxon>
    </lineage>
</organism>
<accession>A0ABP7QZ27</accession>
<feature type="transmembrane region" description="Helical" evidence="1">
    <location>
        <begin position="37"/>
        <end position="69"/>
    </location>
</feature>
<sequence length="77" mass="8039">MLDLSSLPLYMVLAAVWLTLVGVVINDASVKVKLPVALGAATALVMVATGLAWLAAPVVVLWLVGVVLLSREQKRSG</sequence>
<evidence type="ECO:0000256" key="1">
    <source>
        <dbReference type="SAM" id="Phobius"/>
    </source>
</evidence>
<comment type="caution">
    <text evidence="2">The sequence shown here is derived from an EMBL/GenBank/DDBJ whole genome shotgun (WGS) entry which is preliminary data.</text>
</comment>
<evidence type="ECO:0000313" key="3">
    <source>
        <dbReference type="Proteomes" id="UP001501747"/>
    </source>
</evidence>
<gene>
    <name evidence="2" type="ORF">GCM10022247_05630</name>
</gene>
<keyword evidence="1" id="KW-0472">Membrane</keyword>